<comment type="caution">
    <text evidence="1">The sequence shown here is derived from an EMBL/GenBank/DDBJ whole genome shotgun (WGS) entry which is preliminary data.</text>
</comment>
<dbReference type="AlphaFoldDB" id="S0FJ53"/>
<name>S0FJ53_RUMCE</name>
<dbReference type="Proteomes" id="UP000014155">
    <property type="component" value="Unassembled WGS sequence"/>
</dbReference>
<dbReference type="RefSeq" id="WP_004630874.1">
    <property type="nucleotide sequence ID" value="NZ_AORV01000072.1"/>
</dbReference>
<organism evidence="1 2">
    <name type="scientific">Ruminiclostridium cellobioparum subsp. termitidis CT1112</name>
    <dbReference type="NCBI Taxonomy" id="1195236"/>
    <lineage>
        <taxon>Bacteria</taxon>
        <taxon>Bacillati</taxon>
        <taxon>Bacillota</taxon>
        <taxon>Clostridia</taxon>
        <taxon>Eubacteriales</taxon>
        <taxon>Oscillospiraceae</taxon>
        <taxon>Ruminiclostridium</taxon>
    </lineage>
</organism>
<dbReference type="eggNOG" id="ENOG502ZRFR">
    <property type="taxonomic scope" value="Bacteria"/>
</dbReference>
<evidence type="ECO:0000313" key="2">
    <source>
        <dbReference type="Proteomes" id="UP000014155"/>
    </source>
</evidence>
<dbReference type="PATRIC" id="fig|1195236.3.peg.5461"/>
<protein>
    <submittedName>
        <fullName evidence="1">Uncharacterized protein</fullName>
    </submittedName>
</protein>
<dbReference type="EMBL" id="AORV01000072">
    <property type="protein sequence ID" value="EMS69139.1"/>
    <property type="molecule type" value="Genomic_DNA"/>
</dbReference>
<sequence>MTNEEQKMFKTFINMREEIAINRFKNNLQYLELYAQQEKTENMVEELFQRFEREKRIAIHRHYEGETIKL</sequence>
<accession>S0FJ53</accession>
<proteinExistence type="predicted"/>
<keyword evidence="2" id="KW-1185">Reference proteome</keyword>
<evidence type="ECO:0000313" key="1">
    <source>
        <dbReference type="EMBL" id="EMS69139.1"/>
    </source>
</evidence>
<gene>
    <name evidence="1" type="ORF">CTER_5323</name>
</gene>
<dbReference type="STRING" id="1195236.CTER_5323"/>
<reference evidence="1 2" key="1">
    <citation type="journal article" date="2013" name="Genome Announc.">
        <title>Draft Genome Sequence of the Cellulolytic, Mesophilic, Anaerobic Bacterium Clostridium termitidis Strain CT1112 (DSM 5398).</title>
        <authorList>
            <person name="Lal S."/>
            <person name="Ramachandran U."/>
            <person name="Zhang X."/>
            <person name="Munir R."/>
            <person name="Sparling R."/>
            <person name="Levin D.B."/>
        </authorList>
    </citation>
    <scope>NUCLEOTIDE SEQUENCE [LARGE SCALE GENOMIC DNA]</scope>
    <source>
        <strain evidence="1 2">CT1112</strain>
    </source>
</reference>